<dbReference type="InParanoid" id="A0A1U8A2I3"/>
<dbReference type="GeneID" id="104600099"/>
<evidence type="ECO:0000313" key="3">
    <source>
        <dbReference type="RefSeq" id="XP_010261231.1"/>
    </source>
</evidence>
<dbReference type="AlphaFoldDB" id="A0A1U8A2I3"/>
<name>A0A1U8A2I3_NELNU</name>
<keyword evidence="2" id="KW-1185">Reference proteome</keyword>
<evidence type="ECO:0000313" key="2">
    <source>
        <dbReference type="Proteomes" id="UP000189703"/>
    </source>
</evidence>
<protein>
    <submittedName>
        <fullName evidence="3">BICD family-like cargo adapter 1</fullName>
    </submittedName>
</protein>
<dbReference type="RefSeq" id="XP_010261231.1">
    <property type="nucleotide sequence ID" value="XM_010262929.2"/>
</dbReference>
<evidence type="ECO:0000256" key="1">
    <source>
        <dbReference type="SAM" id="Coils"/>
    </source>
</evidence>
<sequence length="171" mass="19961">MVVNSSIHALTYQSKVNLKQALEAEESSRSAHSEFNLARNEINHLKNDARAKKELLTLLMAEKKELEAEKKELEEREVTLKRENENLEALVKEWTKILLQAMEDAKVKAVKEYKSSAEYCEKLVEAWTAGYREGFKLSRWLTRREFSHLGLNAITTFKITKEMMREPRRSC</sequence>
<dbReference type="Proteomes" id="UP000189703">
    <property type="component" value="Unplaced"/>
</dbReference>
<proteinExistence type="predicted"/>
<feature type="coiled-coil region" evidence="1">
    <location>
        <begin position="49"/>
        <end position="104"/>
    </location>
</feature>
<reference evidence="3" key="1">
    <citation type="submission" date="2025-08" db="UniProtKB">
        <authorList>
            <consortium name="RefSeq"/>
        </authorList>
    </citation>
    <scope>IDENTIFICATION</scope>
</reference>
<gene>
    <name evidence="3" type="primary">LOC104600099</name>
</gene>
<keyword evidence="1" id="KW-0175">Coiled coil</keyword>
<accession>A0A1U8A2I3</accession>
<organism evidence="2 3">
    <name type="scientific">Nelumbo nucifera</name>
    <name type="common">Sacred lotus</name>
    <dbReference type="NCBI Taxonomy" id="4432"/>
    <lineage>
        <taxon>Eukaryota</taxon>
        <taxon>Viridiplantae</taxon>
        <taxon>Streptophyta</taxon>
        <taxon>Embryophyta</taxon>
        <taxon>Tracheophyta</taxon>
        <taxon>Spermatophyta</taxon>
        <taxon>Magnoliopsida</taxon>
        <taxon>Proteales</taxon>
        <taxon>Nelumbonaceae</taxon>
        <taxon>Nelumbo</taxon>
    </lineage>
</organism>
<dbReference type="KEGG" id="nnu:104600099"/>